<keyword evidence="10" id="KW-1133">Transmembrane helix</keyword>
<reference evidence="12 13" key="1">
    <citation type="submission" date="2011-06" db="EMBL/GenBank/DDBJ databases">
        <title>The draft genome of Thiorhodococcus drewsii AZ1.</title>
        <authorList>
            <consortium name="US DOE Joint Genome Institute (JGI-PGF)"/>
            <person name="Lucas S."/>
            <person name="Han J."/>
            <person name="Lapidus A."/>
            <person name="Cheng J.-F."/>
            <person name="Goodwin L."/>
            <person name="Pitluck S."/>
            <person name="Peters L."/>
            <person name="Land M.L."/>
            <person name="Hauser L."/>
            <person name="Vogl K."/>
            <person name="Liu Z."/>
            <person name="Imhoff J."/>
            <person name="Thiel V."/>
            <person name="Frigaard N.-U."/>
            <person name="Bryant D.A."/>
            <person name="Woyke T.J."/>
        </authorList>
    </citation>
    <scope>NUCLEOTIDE SEQUENCE [LARGE SCALE GENOMIC DNA]</scope>
    <source>
        <strain evidence="12 13">AZ1</strain>
    </source>
</reference>
<name>G2E4N9_9GAMM</name>
<dbReference type="STRING" id="765913.ThidrDRAFT_3252"/>
<evidence type="ECO:0000256" key="8">
    <source>
        <dbReference type="ARBA" id="ARBA00023175"/>
    </source>
</evidence>
<keyword evidence="8" id="KW-0505">Motor protein</keyword>
<dbReference type="PANTHER" id="PTHR45783:SF3">
    <property type="entry name" value="KINESIN LIGHT CHAIN"/>
    <property type="match status" value="1"/>
</dbReference>
<evidence type="ECO:0000256" key="9">
    <source>
        <dbReference type="ARBA" id="ARBA00023212"/>
    </source>
</evidence>
<dbReference type="Pfam" id="PF13676">
    <property type="entry name" value="TIR_2"/>
    <property type="match status" value="1"/>
</dbReference>
<evidence type="ECO:0000256" key="1">
    <source>
        <dbReference type="ARBA" id="ARBA00004245"/>
    </source>
</evidence>
<accession>G2E4N9</accession>
<evidence type="ECO:0000313" key="13">
    <source>
        <dbReference type="Proteomes" id="UP000004200"/>
    </source>
</evidence>
<proteinExistence type="inferred from homology"/>
<sequence>MSTGDTSSRPPRIFISYSHDSPEHAERVLQLALQLRRDGLDARLDRFETESPQGPSQGWPRWCAEQILAADFTLLVCTATYRQRFLGLETYGQGRGVKWEAKVIHNVLYYREVNTGFIPLILRPEDTDQIPETVRDASHYLIAGTVPADAGYLDLRERLAQGRSWPPLPLPEPSQAPPAVPWDATIPTGLVWASSEHITQALEQIQQAQTTHERRSRWRHWVLAMLILVVLGAVGGLGWQQWQTRHVLFDPVALKARMGAQIEETFQAKLARLKKTGARAPQIDGLYRWREEAEGQLDQAVAFVQRISETERQSLTAEAARVAQERGVEAALELLTQRLEEAGERHKARARELAEAALFKADLHETRLERTEARAAIEQAIALDHGWWEPHNRLGMLALDQADWKQAERSFQQARLLVTEKTDEATVINNLAQLLQATNRLGEAEPLMRRALSIDEASYGPEHPNVAIRLNNLAQLLKATNRLGDAEPLMRRALSIDEASYGPEHPKVAIRLNNLAQLLQDTNRLGEAEPLMRRVVGIFEVSYGPEHPNVATALNNLAQLLQATNRLGDAEPLMRRALSIDEASYGPEHPDVAVDLNNLAHLLQATNRLGEAEPLMRRHVVIFLIFTRQNGYAHPHLSAAFQNYRTLLKEMSLDETEAQQRIDSLGSEAGLDENQYRQLLQTL</sequence>
<protein>
    <submittedName>
        <fullName evidence="12">SEFIR domain protein</fullName>
    </submittedName>
</protein>
<keyword evidence="4" id="KW-0493">Microtubule</keyword>
<keyword evidence="9" id="KW-0206">Cytoskeleton</keyword>
<dbReference type="SMART" id="SM00028">
    <property type="entry name" value="TPR"/>
    <property type="match status" value="6"/>
</dbReference>
<evidence type="ECO:0000256" key="4">
    <source>
        <dbReference type="ARBA" id="ARBA00022701"/>
    </source>
</evidence>
<keyword evidence="3" id="KW-0963">Cytoplasm</keyword>
<dbReference type="GO" id="GO:0005871">
    <property type="term" value="C:kinesin complex"/>
    <property type="evidence" value="ECO:0007669"/>
    <property type="project" value="InterPro"/>
</dbReference>
<evidence type="ECO:0000256" key="2">
    <source>
        <dbReference type="ARBA" id="ARBA00009622"/>
    </source>
</evidence>
<feature type="domain" description="SEFIR" evidence="11">
    <location>
        <begin position="10"/>
        <end position="151"/>
    </location>
</feature>
<keyword evidence="5" id="KW-0677">Repeat</keyword>
<comment type="caution">
    <text evidence="12">The sequence shown here is derived from an EMBL/GenBank/DDBJ whole genome shotgun (WGS) entry which is preliminary data.</text>
</comment>
<dbReference type="Gene3D" id="1.25.40.10">
    <property type="entry name" value="Tetratricopeptide repeat domain"/>
    <property type="match status" value="3"/>
</dbReference>
<comment type="similarity">
    <text evidence="2">Belongs to the kinesin light chain family.</text>
</comment>
<dbReference type="GO" id="GO:0005874">
    <property type="term" value="C:microtubule"/>
    <property type="evidence" value="ECO:0007669"/>
    <property type="project" value="UniProtKB-KW"/>
</dbReference>
<dbReference type="RefSeq" id="WP_007041965.1">
    <property type="nucleotide sequence ID" value="NZ_AFWT01000026.1"/>
</dbReference>
<dbReference type="Proteomes" id="UP000004200">
    <property type="component" value="Unassembled WGS sequence"/>
</dbReference>
<dbReference type="InterPro" id="IPR000157">
    <property type="entry name" value="TIR_dom"/>
</dbReference>
<dbReference type="eggNOG" id="COG0775">
    <property type="taxonomic scope" value="Bacteria"/>
</dbReference>
<evidence type="ECO:0000256" key="3">
    <source>
        <dbReference type="ARBA" id="ARBA00022490"/>
    </source>
</evidence>
<dbReference type="SUPFAM" id="SSF48452">
    <property type="entry name" value="TPR-like"/>
    <property type="match status" value="2"/>
</dbReference>
<dbReference type="InterPro" id="IPR002151">
    <property type="entry name" value="Kinesin_light"/>
</dbReference>
<dbReference type="EMBL" id="AFWT01000026">
    <property type="protein sequence ID" value="EGV29515.1"/>
    <property type="molecule type" value="Genomic_DNA"/>
</dbReference>
<evidence type="ECO:0000256" key="6">
    <source>
        <dbReference type="ARBA" id="ARBA00022803"/>
    </source>
</evidence>
<feature type="transmembrane region" description="Helical" evidence="10">
    <location>
        <begin position="221"/>
        <end position="239"/>
    </location>
</feature>
<evidence type="ECO:0000256" key="10">
    <source>
        <dbReference type="SAM" id="Phobius"/>
    </source>
</evidence>
<dbReference type="PROSITE" id="PS51534">
    <property type="entry name" value="SEFIR"/>
    <property type="match status" value="1"/>
</dbReference>
<dbReference type="GO" id="GO:0005737">
    <property type="term" value="C:cytoplasm"/>
    <property type="evidence" value="ECO:0007669"/>
    <property type="project" value="TreeGrafter"/>
</dbReference>
<keyword evidence="6" id="KW-0802">TPR repeat</keyword>
<dbReference type="eggNOG" id="COG0457">
    <property type="taxonomic scope" value="Bacteria"/>
</dbReference>
<dbReference type="AlphaFoldDB" id="G2E4N9"/>
<dbReference type="Pfam" id="PF13424">
    <property type="entry name" value="TPR_12"/>
    <property type="match status" value="2"/>
</dbReference>
<evidence type="ECO:0000313" key="12">
    <source>
        <dbReference type="EMBL" id="EGV29515.1"/>
    </source>
</evidence>
<evidence type="ECO:0000256" key="5">
    <source>
        <dbReference type="ARBA" id="ARBA00022737"/>
    </source>
</evidence>
<comment type="subcellular location">
    <subcellularLocation>
        <location evidence="1">Cytoplasm</location>
        <location evidence="1">Cytoskeleton</location>
    </subcellularLocation>
</comment>
<evidence type="ECO:0000256" key="7">
    <source>
        <dbReference type="ARBA" id="ARBA00023054"/>
    </source>
</evidence>
<dbReference type="Gene3D" id="3.40.50.11530">
    <property type="match status" value="1"/>
</dbReference>
<dbReference type="GO" id="GO:0007165">
    <property type="term" value="P:signal transduction"/>
    <property type="evidence" value="ECO:0007669"/>
    <property type="project" value="InterPro"/>
</dbReference>
<dbReference type="GO" id="GO:0007018">
    <property type="term" value="P:microtubule-based movement"/>
    <property type="evidence" value="ECO:0007669"/>
    <property type="project" value="TreeGrafter"/>
</dbReference>
<keyword evidence="13" id="KW-1185">Reference proteome</keyword>
<dbReference type="GO" id="GO:0019894">
    <property type="term" value="F:kinesin binding"/>
    <property type="evidence" value="ECO:0007669"/>
    <property type="project" value="TreeGrafter"/>
</dbReference>
<dbReference type="InterPro" id="IPR011990">
    <property type="entry name" value="TPR-like_helical_dom_sf"/>
</dbReference>
<organism evidence="12 13">
    <name type="scientific">Thiorhodococcus drewsii AZ1</name>
    <dbReference type="NCBI Taxonomy" id="765913"/>
    <lineage>
        <taxon>Bacteria</taxon>
        <taxon>Pseudomonadati</taxon>
        <taxon>Pseudomonadota</taxon>
        <taxon>Gammaproteobacteria</taxon>
        <taxon>Chromatiales</taxon>
        <taxon>Chromatiaceae</taxon>
        <taxon>Thiorhodococcus</taxon>
    </lineage>
</organism>
<keyword evidence="10" id="KW-0812">Transmembrane</keyword>
<gene>
    <name evidence="12" type="ORF">ThidrDRAFT_3252</name>
</gene>
<dbReference type="PATRIC" id="fig|765913.3.peg.3317"/>
<dbReference type="OrthoDB" id="5772846at2"/>
<dbReference type="InterPro" id="IPR013568">
    <property type="entry name" value="SEFIR_dom"/>
</dbReference>
<keyword evidence="7" id="KW-0175">Coiled coil</keyword>
<dbReference type="InterPro" id="IPR019734">
    <property type="entry name" value="TPR_rpt"/>
</dbReference>
<dbReference type="PRINTS" id="PR00381">
    <property type="entry name" value="KINESINLIGHT"/>
</dbReference>
<dbReference type="PANTHER" id="PTHR45783">
    <property type="entry name" value="KINESIN LIGHT CHAIN"/>
    <property type="match status" value="1"/>
</dbReference>
<keyword evidence="10" id="KW-0472">Membrane</keyword>
<evidence type="ECO:0000259" key="11">
    <source>
        <dbReference type="PROSITE" id="PS51534"/>
    </source>
</evidence>